<dbReference type="GO" id="GO:0008270">
    <property type="term" value="F:zinc ion binding"/>
    <property type="evidence" value="ECO:0007669"/>
    <property type="project" value="InterPro"/>
</dbReference>
<feature type="compositionally biased region" description="Acidic residues" evidence="8">
    <location>
        <begin position="176"/>
        <end position="192"/>
    </location>
</feature>
<feature type="compositionally biased region" description="Basic residues" evidence="8">
    <location>
        <begin position="318"/>
        <end position="330"/>
    </location>
</feature>
<keyword evidence="11" id="KW-1185">Reference proteome</keyword>
<evidence type="ECO:0000313" key="10">
    <source>
        <dbReference type="EMBL" id="KIK61605.1"/>
    </source>
</evidence>
<dbReference type="OrthoDB" id="308383at2759"/>
<evidence type="ECO:0000256" key="3">
    <source>
        <dbReference type="ARBA" id="ARBA00022603"/>
    </source>
</evidence>
<feature type="region of interest" description="Disordered" evidence="8">
    <location>
        <begin position="640"/>
        <end position="659"/>
    </location>
</feature>
<dbReference type="InterPro" id="IPR046341">
    <property type="entry name" value="SET_dom_sf"/>
</dbReference>
<keyword evidence="2" id="KW-0158">Chromosome</keyword>
<gene>
    <name evidence="10" type="ORF">GYMLUDRAFT_568043</name>
</gene>
<protein>
    <recommendedName>
        <fullName evidence="9">Pre-SET domain-containing protein</fullName>
    </recommendedName>
</protein>
<reference evidence="10 11" key="1">
    <citation type="submission" date="2014-04" db="EMBL/GenBank/DDBJ databases">
        <title>Evolutionary Origins and Diversification of the Mycorrhizal Mutualists.</title>
        <authorList>
            <consortium name="DOE Joint Genome Institute"/>
            <consortium name="Mycorrhizal Genomics Consortium"/>
            <person name="Kohler A."/>
            <person name="Kuo A."/>
            <person name="Nagy L.G."/>
            <person name="Floudas D."/>
            <person name="Copeland A."/>
            <person name="Barry K.W."/>
            <person name="Cichocki N."/>
            <person name="Veneault-Fourrey C."/>
            <person name="LaButti K."/>
            <person name="Lindquist E.A."/>
            <person name="Lipzen A."/>
            <person name="Lundell T."/>
            <person name="Morin E."/>
            <person name="Murat C."/>
            <person name="Riley R."/>
            <person name="Ohm R."/>
            <person name="Sun H."/>
            <person name="Tunlid A."/>
            <person name="Henrissat B."/>
            <person name="Grigoriev I.V."/>
            <person name="Hibbett D.S."/>
            <person name="Martin F."/>
        </authorList>
    </citation>
    <scope>NUCLEOTIDE SEQUENCE [LARGE SCALE GENOMIC DNA]</scope>
    <source>
        <strain evidence="10 11">FD-317 M1</strain>
    </source>
</reference>
<accession>A0A0D0BD56</accession>
<feature type="compositionally biased region" description="Low complexity" evidence="8">
    <location>
        <begin position="331"/>
        <end position="358"/>
    </location>
</feature>
<evidence type="ECO:0000256" key="5">
    <source>
        <dbReference type="ARBA" id="ARBA00022691"/>
    </source>
</evidence>
<keyword evidence="4" id="KW-0808">Transferase</keyword>
<keyword evidence="6" id="KW-0479">Metal-binding</keyword>
<keyword evidence="3" id="KW-0489">Methyltransferase</keyword>
<dbReference type="HOGENOM" id="CLU_402268_0_0_1"/>
<evidence type="ECO:0000256" key="8">
    <source>
        <dbReference type="SAM" id="MobiDB-lite"/>
    </source>
</evidence>
<dbReference type="GO" id="GO:0042054">
    <property type="term" value="F:histone methyltransferase activity"/>
    <property type="evidence" value="ECO:0007669"/>
    <property type="project" value="InterPro"/>
</dbReference>
<evidence type="ECO:0000256" key="4">
    <source>
        <dbReference type="ARBA" id="ARBA00022679"/>
    </source>
</evidence>
<feature type="compositionally biased region" description="Polar residues" evidence="8">
    <location>
        <begin position="138"/>
        <end position="148"/>
    </location>
</feature>
<feature type="compositionally biased region" description="Low complexity" evidence="8">
    <location>
        <begin position="299"/>
        <end position="308"/>
    </location>
</feature>
<feature type="compositionally biased region" description="Polar residues" evidence="8">
    <location>
        <begin position="232"/>
        <end position="245"/>
    </location>
</feature>
<dbReference type="SMART" id="SM00468">
    <property type="entry name" value="PreSET"/>
    <property type="match status" value="1"/>
</dbReference>
<dbReference type="PROSITE" id="PS50867">
    <property type="entry name" value="PRE_SET"/>
    <property type="match status" value="1"/>
</dbReference>
<dbReference type="SUPFAM" id="SSF82199">
    <property type="entry name" value="SET domain"/>
    <property type="match status" value="1"/>
</dbReference>
<evidence type="ECO:0000256" key="7">
    <source>
        <dbReference type="ARBA" id="ARBA00022833"/>
    </source>
</evidence>
<dbReference type="InterPro" id="IPR007728">
    <property type="entry name" value="Pre-SET_dom"/>
</dbReference>
<comment type="subcellular location">
    <subcellularLocation>
        <location evidence="1">Chromosome</location>
    </subcellularLocation>
</comment>
<evidence type="ECO:0000256" key="6">
    <source>
        <dbReference type="ARBA" id="ARBA00022723"/>
    </source>
</evidence>
<keyword evidence="5" id="KW-0949">S-adenosyl-L-methionine</keyword>
<evidence type="ECO:0000256" key="2">
    <source>
        <dbReference type="ARBA" id="ARBA00022454"/>
    </source>
</evidence>
<proteinExistence type="predicted"/>
<dbReference type="Proteomes" id="UP000053593">
    <property type="component" value="Unassembled WGS sequence"/>
</dbReference>
<evidence type="ECO:0000259" key="9">
    <source>
        <dbReference type="PROSITE" id="PS50867"/>
    </source>
</evidence>
<feature type="region of interest" description="Disordered" evidence="8">
    <location>
        <begin position="137"/>
        <end position="370"/>
    </location>
</feature>
<dbReference type="GO" id="GO:0032259">
    <property type="term" value="P:methylation"/>
    <property type="evidence" value="ECO:0007669"/>
    <property type="project" value="UniProtKB-KW"/>
</dbReference>
<feature type="compositionally biased region" description="Basic and acidic residues" evidence="8">
    <location>
        <begin position="40"/>
        <end position="63"/>
    </location>
</feature>
<dbReference type="EMBL" id="KN834770">
    <property type="protein sequence ID" value="KIK61605.1"/>
    <property type="molecule type" value="Genomic_DNA"/>
</dbReference>
<name>A0A0D0BD56_9AGAR</name>
<dbReference type="Gene3D" id="2.170.270.10">
    <property type="entry name" value="SET domain"/>
    <property type="match status" value="1"/>
</dbReference>
<dbReference type="InterPro" id="IPR050973">
    <property type="entry name" value="H3K9_Histone-Lys_N-MTase"/>
</dbReference>
<dbReference type="InterPro" id="IPR001214">
    <property type="entry name" value="SET_dom"/>
</dbReference>
<feature type="compositionally biased region" description="Low complexity" evidence="8">
    <location>
        <begin position="1"/>
        <end position="36"/>
    </location>
</feature>
<evidence type="ECO:0000256" key="1">
    <source>
        <dbReference type="ARBA" id="ARBA00004286"/>
    </source>
</evidence>
<sequence>MKLKNPPSVSPLSSSSKPYSKSKPTVSSQSPGLSSSHGPNHGEKDSSDSDSKEEKDKRSKKLSELMSFLKSPEEGAKDGEKNEINMRTEAVSVDENAQEDQQKVEEVITRVQAVKQKQPVHPTQIQELNRFLEAMEMESSNSKKSGQGVNVEAIERDGRVPATEDNPMVLPPLDYVDIDLDSPAEEDKEPADEEHTMQVDAKAVSAAEVESDTAPADHDSQGDDENDAYALQLNNAYARQLGNDSSYEESAGSDSGPDSEKHVQDMLAADTDPESPISPVTTSEPMVQVPVTELEIAGRSISSRSPSSEDNPDVALRRSSRARRPSRRPSSRYTSSSAESFAYSSASASTNATPPRSSTPEDHVDEKKSIPLSLGGFPVVTWAQRREWLRYQPPPHRFSKDIKHELHDYINSYHPEMRHYDKMTHVYEAMIFENTCRDEPHAPPIRILNEVDDEESTPPWEFLYTNEMWLGEGVEPPSRVKLEGCDCEGKCTKKTCKCWKKQEQHTLSYEIQGFMYDQNGLLKASGHPVFECNSLCNCGEECKNRVVGEGRKCKVMIKKTKDKGWGVFACERIPRGTFIGIYSGELLGHEESEKRGIKYDEFGRTYLFDIDWWYMPNNQEAAAENGKARAMDHTSIASAINEAGNNNSDSDSDSDEETRKPAKYTIDAYHAGNVCVAIPTCCGY</sequence>
<evidence type="ECO:0000313" key="11">
    <source>
        <dbReference type="Proteomes" id="UP000053593"/>
    </source>
</evidence>
<dbReference type="GO" id="GO:0005634">
    <property type="term" value="C:nucleus"/>
    <property type="evidence" value="ECO:0007669"/>
    <property type="project" value="InterPro"/>
</dbReference>
<organism evidence="10 11">
    <name type="scientific">Collybiopsis luxurians FD-317 M1</name>
    <dbReference type="NCBI Taxonomy" id="944289"/>
    <lineage>
        <taxon>Eukaryota</taxon>
        <taxon>Fungi</taxon>
        <taxon>Dikarya</taxon>
        <taxon>Basidiomycota</taxon>
        <taxon>Agaricomycotina</taxon>
        <taxon>Agaricomycetes</taxon>
        <taxon>Agaricomycetidae</taxon>
        <taxon>Agaricales</taxon>
        <taxon>Marasmiineae</taxon>
        <taxon>Omphalotaceae</taxon>
        <taxon>Collybiopsis</taxon>
        <taxon>Collybiopsis luxurians</taxon>
    </lineage>
</organism>
<dbReference type="PANTHER" id="PTHR46223:SF3">
    <property type="entry name" value="HISTONE-LYSINE N-METHYLTRANSFERASE SET-23"/>
    <property type="match status" value="1"/>
</dbReference>
<dbReference type="GO" id="GO:0005694">
    <property type="term" value="C:chromosome"/>
    <property type="evidence" value="ECO:0007669"/>
    <property type="project" value="UniProtKB-SubCell"/>
</dbReference>
<dbReference type="AlphaFoldDB" id="A0A0D0BD56"/>
<dbReference type="Pfam" id="PF05033">
    <property type="entry name" value="Pre-SET"/>
    <property type="match status" value="1"/>
</dbReference>
<feature type="domain" description="Pre-SET" evidence="9">
    <location>
        <begin position="483"/>
        <end position="550"/>
    </location>
</feature>
<dbReference type="PANTHER" id="PTHR46223">
    <property type="entry name" value="HISTONE-LYSINE N-METHYLTRANSFERASE SUV39H"/>
    <property type="match status" value="1"/>
</dbReference>
<dbReference type="Pfam" id="PF00856">
    <property type="entry name" value="SET"/>
    <property type="match status" value="1"/>
</dbReference>
<feature type="region of interest" description="Disordered" evidence="8">
    <location>
        <begin position="1"/>
        <end position="100"/>
    </location>
</feature>
<feature type="compositionally biased region" description="Basic and acidic residues" evidence="8">
    <location>
        <begin position="71"/>
        <end position="86"/>
    </location>
</feature>
<feature type="compositionally biased region" description="Basic and acidic residues" evidence="8">
    <location>
        <begin position="359"/>
        <end position="369"/>
    </location>
</feature>
<keyword evidence="7" id="KW-0862">Zinc</keyword>